<dbReference type="PANTHER" id="PTHR31900:SF34">
    <property type="entry name" value="EMB|CAB62440.1-RELATED"/>
    <property type="match status" value="1"/>
</dbReference>
<proteinExistence type="predicted"/>
<evidence type="ECO:0000313" key="2">
    <source>
        <dbReference type="EMBL" id="KAK6160411.1"/>
    </source>
</evidence>
<dbReference type="InterPro" id="IPR053781">
    <property type="entry name" value="F-box_AtFBL13-like"/>
</dbReference>
<dbReference type="InterPro" id="IPR036047">
    <property type="entry name" value="F-box-like_dom_sf"/>
</dbReference>
<protein>
    <recommendedName>
        <fullName evidence="1">FBD domain-containing protein</fullName>
    </recommendedName>
</protein>
<comment type="caution">
    <text evidence="2">The sequence shown here is derived from an EMBL/GenBank/DDBJ whole genome shotgun (WGS) entry which is preliminary data.</text>
</comment>
<dbReference type="InterPro" id="IPR001810">
    <property type="entry name" value="F-box_dom"/>
</dbReference>
<organism evidence="2 3">
    <name type="scientific">Rehmannia glutinosa</name>
    <name type="common">Chinese foxglove</name>
    <dbReference type="NCBI Taxonomy" id="99300"/>
    <lineage>
        <taxon>Eukaryota</taxon>
        <taxon>Viridiplantae</taxon>
        <taxon>Streptophyta</taxon>
        <taxon>Embryophyta</taxon>
        <taxon>Tracheophyta</taxon>
        <taxon>Spermatophyta</taxon>
        <taxon>Magnoliopsida</taxon>
        <taxon>eudicotyledons</taxon>
        <taxon>Gunneridae</taxon>
        <taxon>Pentapetalae</taxon>
        <taxon>asterids</taxon>
        <taxon>lamiids</taxon>
        <taxon>Lamiales</taxon>
        <taxon>Orobanchaceae</taxon>
        <taxon>Rehmannieae</taxon>
        <taxon>Rehmannia</taxon>
    </lineage>
</organism>
<dbReference type="SUPFAM" id="SSF52047">
    <property type="entry name" value="RNI-like"/>
    <property type="match status" value="1"/>
</dbReference>
<dbReference type="Gene3D" id="3.80.10.10">
    <property type="entry name" value="Ribonuclease Inhibitor"/>
    <property type="match status" value="1"/>
</dbReference>
<dbReference type="EMBL" id="JABTTQ020000003">
    <property type="protein sequence ID" value="KAK6160411.1"/>
    <property type="molecule type" value="Genomic_DNA"/>
</dbReference>
<dbReference type="Proteomes" id="UP001318860">
    <property type="component" value="Unassembled WGS sequence"/>
</dbReference>
<sequence>MERTIRSSGKHKEQIVPSIDRLSGLPDVILCHILSFLPTKLTVATSILARRWRFLWSHVPNLAFNECDYKTDLNVNKGFFDILYRVMLQYRVQNMNTFRLACSDNNNEYQLETCIIAAIVRNVKNLYLDLDSLVDVPSCLFNCKTLVDLSLHVFDDIPMTVCLLALKKLRLHSLKYVSDESLPRMLSGCPVLEELIVDEFVDHPNMSCCCISSPTLKSLVLMSHFYLLFFGSDNPYRVKIDTPALRYLQLHDFISQDFSVGSLTSLIEADVIFDYDAPADGEVLHSRSVLEFVGRLCNVKCLKLSTSWMTVDIDLSCWIEPHQVPTCLLSHLRTVRIYHLGCTEQELNMVKYFLRNAKVMERLEVYSQDHEIDLKAKLNALRKISLFRQGSEACELAFY</sequence>
<dbReference type="InterPro" id="IPR055411">
    <property type="entry name" value="LRR_FXL15/At3g58940/PEG3-like"/>
</dbReference>
<reference evidence="2 3" key="1">
    <citation type="journal article" date="2021" name="Comput. Struct. Biotechnol. J.">
        <title>De novo genome assembly of the potent medicinal plant Rehmannia glutinosa using nanopore technology.</title>
        <authorList>
            <person name="Ma L."/>
            <person name="Dong C."/>
            <person name="Song C."/>
            <person name="Wang X."/>
            <person name="Zheng X."/>
            <person name="Niu Y."/>
            <person name="Chen S."/>
            <person name="Feng W."/>
        </authorList>
    </citation>
    <scope>NUCLEOTIDE SEQUENCE [LARGE SCALE GENOMIC DNA]</scope>
    <source>
        <strain evidence="2">DH-2019</strain>
    </source>
</reference>
<gene>
    <name evidence="2" type="ORF">DH2020_003792</name>
</gene>
<dbReference type="InterPro" id="IPR050232">
    <property type="entry name" value="FBL13/AtMIF1-like"/>
</dbReference>
<evidence type="ECO:0000313" key="3">
    <source>
        <dbReference type="Proteomes" id="UP001318860"/>
    </source>
</evidence>
<accession>A0ABR0XN04</accession>
<dbReference type="InterPro" id="IPR032675">
    <property type="entry name" value="LRR_dom_sf"/>
</dbReference>
<dbReference type="Pfam" id="PF24758">
    <property type="entry name" value="LRR_At5g56370"/>
    <property type="match status" value="1"/>
</dbReference>
<name>A0ABR0XN04_REHGL</name>
<dbReference type="InterPro" id="IPR006566">
    <property type="entry name" value="FBD"/>
</dbReference>
<dbReference type="Pfam" id="PF08387">
    <property type="entry name" value="FBD"/>
    <property type="match status" value="1"/>
</dbReference>
<dbReference type="PANTHER" id="PTHR31900">
    <property type="entry name" value="F-BOX/RNI SUPERFAMILY PROTEIN-RELATED"/>
    <property type="match status" value="1"/>
</dbReference>
<evidence type="ECO:0000259" key="1">
    <source>
        <dbReference type="SMART" id="SM00579"/>
    </source>
</evidence>
<dbReference type="SMART" id="SM00579">
    <property type="entry name" value="FBD"/>
    <property type="match status" value="1"/>
</dbReference>
<dbReference type="SUPFAM" id="SSF81383">
    <property type="entry name" value="F-box domain"/>
    <property type="match status" value="1"/>
</dbReference>
<keyword evidence="3" id="KW-1185">Reference proteome</keyword>
<dbReference type="Pfam" id="PF00646">
    <property type="entry name" value="F-box"/>
    <property type="match status" value="1"/>
</dbReference>
<feature type="domain" description="FBD" evidence="1">
    <location>
        <begin position="326"/>
        <end position="399"/>
    </location>
</feature>
<dbReference type="CDD" id="cd22160">
    <property type="entry name" value="F-box_AtFBL13-like"/>
    <property type="match status" value="1"/>
</dbReference>